<gene>
    <name evidence="2" type="ORF">OU682_15770</name>
</gene>
<dbReference type="SUPFAM" id="SSF54975">
    <property type="entry name" value="Acylphosphatase/BLUF domain-like"/>
    <property type="match status" value="1"/>
</dbReference>
<dbReference type="Proteomes" id="UP001149822">
    <property type="component" value="Unassembled WGS sequence"/>
</dbReference>
<comment type="caution">
    <text evidence="2">The sequence shown here is derived from an EMBL/GenBank/DDBJ whole genome shotgun (WGS) entry which is preliminary data.</text>
</comment>
<accession>A0ABT4J7M0</accession>
<evidence type="ECO:0000313" key="2">
    <source>
        <dbReference type="EMBL" id="MCZ0963076.1"/>
    </source>
</evidence>
<sequence length="144" mass="16307">MQLTRLVYASHHGGTSEDALRDIFDRSCKNNANDGITGLLIAGDEDFLQLLEGGRTVVAECMMRIMKDDRHQRICILLAGETEDRLFSQWSMRCLKAAEIPQEIQDRYWVNGMFDPVQLPQAELEGLCLALSEDNSDKTLEMRG</sequence>
<reference evidence="2" key="1">
    <citation type="submission" date="2022-12" db="EMBL/GenBank/DDBJ databases">
        <title>Paracoccus sp. EF6 isolated from a lake water.</title>
        <authorList>
            <person name="Liu H."/>
        </authorList>
    </citation>
    <scope>NUCLEOTIDE SEQUENCE</scope>
    <source>
        <strain evidence="2">EF6</strain>
    </source>
</reference>
<name>A0ABT4J7M0_9RHOB</name>
<evidence type="ECO:0000313" key="3">
    <source>
        <dbReference type="Proteomes" id="UP001149822"/>
    </source>
</evidence>
<proteinExistence type="predicted"/>
<evidence type="ECO:0000259" key="1">
    <source>
        <dbReference type="PROSITE" id="PS50925"/>
    </source>
</evidence>
<dbReference type="Gene3D" id="3.30.70.100">
    <property type="match status" value="1"/>
</dbReference>
<organism evidence="2 3">
    <name type="scientific">Paracoccus benzoatiresistens</name>
    <dbReference type="NCBI Taxonomy" id="2997341"/>
    <lineage>
        <taxon>Bacteria</taxon>
        <taxon>Pseudomonadati</taxon>
        <taxon>Pseudomonadota</taxon>
        <taxon>Alphaproteobacteria</taxon>
        <taxon>Rhodobacterales</taxon>
        <taxon>Paracoccaceae</taxon>
        <taxon>Paracoccus</taxon>
    </lineage>
</organism>
<protein>
    <submittedName>
        <fullName evidence="2">BLUF domain-containing protein</fullName>
    </submittedName>
</protein>
<dbReference type="InterPro" id="IPR036046">
    <property type="entry name" value="Acylphosphatase-like_dom_sf"/>
</dbReference>
<dbReference type="Pfam" id="PF04940">
    <property type="entry name" value="BLUF"/>
    <property type="match status" value="1"/>
</dbReference>
<dbReference type="RefSeq" id="WP_268943135.1">
    <property type="nucleotide sequence ID" value="NZ_JAPTYD010000028.1"/>
</dbReference>
<dbReference type="PROSITE" id="PS50925">
    <property type="entry name" value="BLUF"/>
    <property type="match status" value="1"/>
</dbReference>
<keyword evidence="3" id="KW-1185">Reference proteome</keyword>
<dbReference type="InterPro" id="IPR007024">
    <property type="entry name" value="BLUF_domain"/>
</dbReference>
<feature type="domain" description="BLUF" evidence="1">
    <location>
        <begin position="3"/>
        <end position="93"/>
    </location>
</feature>
<dbReference type="EMBL" id="JAPTYD010000028">
    <property type="protein sequence ID" value="MCZ0963076.1"/>
    <property type="molecule type" value="Genomic_DNA"/>
</dbReference>
<dbReference type="SMART" id="SM01034">
    <property type="entry name" value="BLUF"/>
    <property type="match status" value="1"/>
</dbReference>